<sequence>MTSEEPLLLPKSHQQQSYTDFSSIVLFYLYLGHFLARWGARMWEFSVGLYMIDVWPGSLFLTAAYGVVEAASTVLFGPLIGQWVDKLTYKKVLQIWLFIRSISFVVAGGTVIGVLVYPELKSGNFGGFILLIISINISGAVGVLSTLAGTILIEREWVVVISEGKPPEVLTNMNSVIRRIDLISKLFAPVATGFIISFVSLKASAVALTIWNIVSVCIEYWLLLSVYNKVPVLSESDQKRSSRIAMNNLEESPSTSEVRPNLSPYDANSLEIYNTNCMQKVVEKLFNNSYVQAWKVYINQEVVLPGVALALLYFTVLSFGSLMTATLQWQGIPTYIIGIARGVSATIGITATFLYPILQPRISTLRTGLWSIWSQWAFLLVCVASIWVKDNFKSAYVLMGGVALSRLGLWMFDLSVIQLMQDQVHESDRCIVGGVQNSLQAMLDLMTYIMGLIISNPQEFWELTLLSFSLATLAAALYSIHIYRVRKHLIHWEKLYVLVQWSFRSS</sequence>
<feature type="transmembrane region" description="Helical" evidence="8">
    <location>
        <begin position="21"/>
        <end position="40"/>
    </location>
</feature>
<dbReference type="InterPro" id="IPR009716">
    <property type="entry name" value="Ferroportin-1"/>
</dbReference>
<proteinExistence type="inferred from homology"/>
<dbReference type="PANTHER" id="PTHR11660">
    <property type="entry name" value="SOLUTE CARRIER FAMILY 40 MEMBER"/>
    <property type="match status" value="1"/>
</dbReference>
<feature type="transmembrane region" description="Helical" evidence="8">
    <location>
        <begin position="128"/>
        <end position="153"/>
    </location>
</feature>
<dbReference type="Pfam" id="PF06963">
    <property type="entry name" value="FPN1"/>
    <property type="match status" value="1"/>
</dbReference>
<feature type="transmembrane region" description="Helical" evidence="8">
    <location>
        <begin position="370"/>
        <end position="388"/>
    </location>
</feature>
<feature type="transmembrane region" description="Helical" evidence="8">
    <location>
        <begin position="93"/>
        <end position="116"/>
    </location>
</feature>
<dbReference type="GO" id="GO:0005381">
    <property type="term" value="F:iron ion transmembrane transporter activity"/>
    <property type="evidence" value="ECO:0007669"/>
    <property type="project" value="UniProtKB-UniRule"/>
</dbReference>
<reference evidence="9" key="2">
    <citation type="submission" date="2023-05" db="EMBL/GenBank/DDBJ databases">
        <authorList>
            <person name="Schelkunov M.I."/>
        </authorList>
    </citation>
    <scope>NUCLEOTIDE SEQUENCE</scope>
    <source>
        <strain evidence="9">Hsosn_3</strain>
        <tissue evidence="9">Leaf</tissue>
    </source>
</reference>
<feature type="transmembrane region" description="Helical" evidence="8">
    <location>
        <begin position="182"/>
        <end position="199"/>
    </location>
</feature>
<dbReference type="GO" id="GO:0016020">
    <property type="term" value="C:membrane"/>
    <property type="evidence" value="ECO:0007669"/>
    <property type="project" value="UniProtKB-SubCell"/>
</dbReference>
<reference evidence="9" key="1">
    <citation type="submission" date="2023-02" db="EMBL/GenBank/DDBJ databases">
        <title>Genome of toxic invasive species Heracleum sosnowskyi carries increased number of genes despite the absence of recent whole-genome duplications.</title>
        <authorList>
            <person name="Schelkunov M."/>
            <person name="Shtratnikova V."/>
            <person name="Makarenko M."/>
            <person name="Klepikova A."/>
            <person name="Omelchenko D."/>
            <person name="Novikova G."/>
            <person name="Obukhova E."/>
            <person name="Bogdanov V."/>
            <person name="Penin A."/>
            <person name="Logacheva M."/>
        </authorList>
    </citation>
    <scope>NUCLEOTIDE SEQUENCE</scope>
    <source>
        <strain evidence="9">Hsosn_3</strain>
        <tissue evidence="9">Leaf</tissue>
    </source>
</reference>
<organism evidence="9 10">
    <name type="scientific">Heracleum sosnowskyi</name>
    <dbReference type="NCBI Taxonomy" id="360622"/>
    <lineage>
        <taxon>Eukaryota</taxon>
        <taxon>Viridiplantae</taxon>
        <taxon>Streptophyta</taxon>
        <taxon>Embryophyta</taxon>
        <taxon>Tracheophyta</taxon>
        <taxon>Spermatophyta</taxon>
        <taxon>Magnoliopsida</taxon>
        <taxon>eudicotyledons</taxon>
        <taxon>Gunneridae</taxon>
        <taxon>Pentapetalae</taxon>
        <taxon>asterids</taxon>
        <taxon>campanulids</taxon>
        <taxon>Apiales</taxon>
        <taxon>Apiaceae</taxon>
        <taxon>Apioideae</taxon>
        <taxon>apioid superclade</taxon>
        <taxon>Tordylieae</taxon>
        <taxon>Tordyliinae</taxon>
        <taxon>Heracleum</taxon>
    </lineage>
</organism>
<evidence type="ECO:0000256" key="1">
    <source>
        <dbReference type="ARBA" id="ARBA00004141"/>
    </source>
</evidence>
<feature type="transmembrane region" description="Helical" evidence="8">
    <location>
        <begin position="335"/>
        <end position="358"/>
    </location>
</feature>
<keyword evidence="8" id="KW-0406">Ion transport</keyword>
<comment type="similarity">
    <text evidence="2 8">Belongs to the ferroportin (FP) (TC 2.A.100) family. SLC40A subfamily.</text>
</comment>
<evidence type="ECO:0000313" key="10">
    <source>
        <dbReference type="Proteomes" id="UP001237642"/>
    </source>
</evidence>
<evidence type="ECO:0000256" key="8">
    <source>
        <dbReference type="RuleBase" id="RU365065"/>
    </source>
</evidence>
<name>A0AAD8HFB8_9APIA</name>
<dbReference type="SUPFAM" id="SSF103473">
    <property type="entry name" value="MFS general substrate transporter"/>
    <property type="match status" value="1"/>
</dbReference>
<dbReference type="AlphaFoldDB" id="A0AAD8HFB8"/>
<dbReference type="EMBL" id="JAUIZM010000009">
    <property type="protein sequence ID" value="KAK1365558.1"/>
    <property type="molecule type" value="Genomic_DNA"/>
</dbReference>
<feature type="transmembrane region" description="Helical" evidence="8">
    <location>
        <begin position="460"/>
        <end position="480"/>
    </location>
</feature>
<protein>
    <recommendedName>
        <fullName evidence="8">Solute carrier family 40 member</fullName>
    </recommendedName>
</protein>
<dbReference type="Gene3D" id="1.20.1250.20">
    <property type="entry name" value="MFS general substrate transporter like domains"/>
    <property type="match status" value="1"/>
</dbReference>
<comment type="caution">
    <text evidence="9">The sequence shown here is derived from an EMBL/GenBank/DDBJ whole genome shotgun (WGS) entry which is preliminary data.</text>
</comment>
<evidence type="ECO:0000313" key="9">
    <source>
        <dbReference type="EMBL" id="KAK1365558.1"/>
    </source>
</evidence>
<evidence type="ECO:0000256" key="4">
    <source>
        <dbReference type="ARBA" id="ARBA00022692"/>
    </source>
</evidence>
<evidence type="ECO:0000256" key="7">
    <source>
        <dbReference type="ARBA" id="ARBA00044504"/>
    </source>
</evidence>
<evidence type="ECO:0000256" key="2">
    <source>
        <dbReference type="ARBA" id="ARBA00006279"/>
    </source>
</evidence>
<accession>A0AAD8HFB8</accession>
<keyword evidence="4 8" id="KW-0812">Transmembrane</keyword>
<feature type="transmembrane region" description="Helical" evidence="8">
    <location>
        <begin position="302"/>
        <end position="323"/>
    </location>
</feature>
<evidence type="ECO:0000256" key="3">
    <source>
        <dbReference type="ARBA" id="ARBA00022448"/>
    </source>
</evidence>
<dbReference type="CDD" id="cd17480">
    <property type="entry name" value="MFS_SLC40A1_like"/>
    <property type="match status" value="1"/>
</dbReference>
<evidence type="ECO:0000256" key="5">
    <source>
        <dbReference type="ARBA" id="ARBA00022989"/>
    </source>
</evidence>
<evidence type="ECO:0000256" key="6">
    <source>
        <dbReference type="ARBA" id="ARBA00023136"/>
    </source>
</evidence>
<feature type="transmembrane region" description="Helical" evidence="8">
    <location>
        <begin position="205"/>
        <end position="224"/>
    </location>
</feature>
<keyword evidence="5 8" id="KW-1133">Transmembrane helix</keyword>
<dbReference type="Proteomes" id="UP001237642">
    <property type="component" value="Unassembled WGS sequence"/>
</dbReference>
<dbReference type="InterPro" id="IPR036259">
    <property type="entry name" value="MFS_trans_sf"/>
</dbReference>
<comment type="subcellular location">
    <subcellularLocation>
        <location evidence="1 8">Membrane</location>
        <topology evidence="1 8">Multi-pass membrane protein</topology>
    </subcellularLocation>
</comment>
<keyword evidence="10" id="KW-1185">Reference proteome</keyword>
<dbReference type="PANTHER" id="PTHR11660:SF57">
    <property type="entry name" value="SOLUTE CARRIER FAMILY 40 MEMBER"/>
    <property type="match status" value="1"/>
</dbReference>
<gene>
    <name evidence="9" type="ORF">POM88_041119</name>
</gene>
<keyword evidence="3 8" id="KW-0813">Transport</keyword>
<comment type="similarity">
    <text evidence="7">Belongs to the major facilitator superfamily. Phosphate:H(+) symporter (TC 2.A.1.9) family.</text>
</comment>
<keyword evidence="6 8" id="KW-0472">Membrane</keyword>
<comment type="function">
    <text evidence="8">May be involved in iron transport and iron homeostasis.</text>
</comment>
<feature type="transmembrane region" description="Helical" evidence="8">
    <location>
        <begin position="60"/>
        <end position="81"/>
    </location>
</feature>